<feature type="region of interest" description="Disordered" evidence="5">
    <location>
        <begin position="236"/>
        <end position="258"/>
    </location>
</feature>
<protein>
    <recommendedName>
        <fullName evidence="9">Major facilitator superfamily transporter</fullName>
    </recommendedName>
</protein>
<feature type="transmembrane region" description="Helical" evidence="6">
    <location>
        <begin position="404"/>
        <end position="430"/>
    </location>
</feature>
<evidence type="ECO:0000256" key="2">
    <source>
        <dbReference type="ARBA" id="ARBA00022692"/>
    </source>
</evidence>
<feature type="transmembrane region" description="Helical" evidence="6">
    <location>
        <begin position="378"/>
        <end position="398"/>
    </location>
</feature>
<proteinExistence type="predicted"/>
<dbReference type="PANTHER" id="PTHR23502:SF30">
    <property type="entry name" value="TRANSPORTER, PUTATIVE (AFU_ORTHOLOGUE AFUA_8G04702)-RELATED"/>
    <property type="match status" value="1"/>
</dbReference>
<evidence type="ECO:0000313" key="7">
    <source>
        <dbReference type="EMBL" id="KAK7736835.1"/>
    </source>
</evidence>
<gene>
    <name evidence="7" type="ORF">SLS63_003184</name>
</gene>
<keyword evidence="8" id="KW-1185">Reference proteome</keyword>
<keyword evidence="3 6" id="KW-1133">Transmembrane helix</keyword>
<keyword evidence="2 6" id="KW-0812">Transmembrane</keyword>
<evidence type="ECO:0000256" key="6">
    <source>
        <dbReference type="SAM" id="Phobius"/>
    </source>
</evidence>
<comment type="caution">
    <text evidence="7">The sequence shown here is derived from an EMBL/GenBank/DDBJ whole genome shotgun (WGS) entry which is preliminary data.</text>
</comment>
<dbReference type="Gene3D" id="1.20.1250.20">
    <property type="entry name" value="MFS general substrate transporter like domains"/>
    <property type="match status" value="2"/>
</dbReference>
<evidence type="ECO:0000313" key="8">
    <source>
        <dbReference type="Proteomes" id="UP001430848"/>
    </source>
</evidence>
<dbReference type="PANTHER" id="PTHR23502">
    <property type="entry name" value="MAJOR FACILITATOR SUPERFAMILY"/>
    <property type="match status" value="1"/>
</dbReference>
<accession>A0ABR1PHD7</accession>
<reference evidence="7 8" key="1">
    <citation type="submission" date="2024-02" db="EMBL/GenBank/DDBJ databases">
        <title>De novo assembly and annotation of 12 fungi associated with fruit tree decline syndrome in Ontario, Canada.</title>
        <authorList>
            <person name="Sulman M."/>
            <person name="Ellouze W."/>
            <person name="Ilyukhin E."/>
        </authorList>
    </citation>
    <scope>NUCLEOTIDE SEQUENCE [LARGE SCALE GENOMIC DNA]</scope>
    <source>
        <strain evidence="7 8">M169</strain>
    </source>
</reference>
<dbReference type="Proteomes" id="UP001430848">
    <property type="component" value="Unassembled WGS sequence"/>
</dbReference>
<comment type="subcellular location">
    <subcellularLocation>
        <location evidence="1">Membrane</location>
        <topology evidence="1">Multi-pass membrane protein</topology>
    </subcellularLocation>
</comment>
<evidence type="ECO:0000256" key="4">
    <source>
        <dbReference type="ARBA" id="ARBA00023136"/>
    </source>
</evidence>
<sequence length="520" mass="56988">MSQHPAPAEDASISPLPPGTAQLVDLDGTMATKHADGKGVRDIVLIPRPSDDPEDPLNWSFRRKLLSTSCVVVYTVLLALPSSAVYSVVTPIRKATGLTLTDLNNGTGIMFLFYGWGCIIWQPLALQYGKRPAYLLSLIANIIIMATAPLCTTSHTYQASRILLGLFGAPVESLCEISIADIWWCAIFNGIAFIYCFLFMEETNYDRKHADSPVSDAEEKAPNSVLENINMSTDAAPADKGLESKEKPPTSPSSDIEEAQVIKPRKTCWQKLGVKDNPRPNRVLDIALAPFKGFLYPPVVYAGLMYGANSLVWSGVQNATAGTVYTTKYGWSTTDVSGAYAAGVIGTITGGYYSGKVGRMLTVRLARRNNGISEPEHILYLFVASMILVPCSLVLYGVGVVYHIHWFGLVFSQFMLANSNALCVSAALTYAISSYRELSGGMVVTCVLIRNTLSFAINYAITPWLEATGYLRTYVTVAAIGFVWNASLFGMVRWGRKMREATAQRYWRDVKRAREKGLSE</sequence>
<evidence type="ECO:0000256" key="3">
    <source>
        <dbReference type="ARBA" id="ARBA00022989"/>
    </source>
</evidence>
<organism evidence="7 8">
    <name type="scientific">Diaporthe eres</name>
    <name type="common">Phomopsis oblonga</name>
    <dbReference type="NCBI Taxonomy" id="83184"/>
    <lineage>
        <taxon>Eukaryota</taxon>
        <taxon>Fungi</taxon>
        <taxon>Dikarya</taxon>
        <taxon>Ascomycota</taxon>
        <taxon>Pezizomycotina</taxon>
        <taxon>Sordariomycetes</taxon>
        <taxon>Sordariomycetidae</taxon>
        <taxon>Diaporthales</taxon>
        <taxon>Diaporthaceae</taxon>
        <taxon>Diaporthe</taxon>
        <taxon>Diaporthe eres species complex</taxon>
    </lineage>
</organism>
<dbReference type="SUPFAM" id="SSF103473">
    <property type="entry name" value="MFS general substrate transporter"/>
    <property type="match status" value="1"/>
</dbReference>
<dbReference type="EMBL" id="JAKNSF020000009">
    <property type="protein sequence ID" value="KAK7736835.1"/>
    <property type="molecule type" value="Genomic_DNA"/>
</dbReference>
<feature type="transmembrane region" description="Helical" evidence="6">
    <location>
        <begin position="177"/>
        <end position="198"/>
    </location>
</feature>
<evidence type="ECO:0000256" key="1">
    <source>
        <dbReference type="ARBA" id="ARBA00004141"/>
    </source>
</evidence>
<dbReference type="InterPro" id="IPR036259">
    <property type="entry name" value="MFS_trans_sf"/>
</dbReference>
<feature type="transmembrane region" description="Helical" evidence="6">
    <location>
        <begin position="109"/>
        <end position="126"/>
    </location>
</feature>
<evidence type="ECO:0008006" key="9">
    <source>
        <dbReference type="Google" id="ProtNLM"/>
    </source>
</evidence>
<feature type="transmembrane region" description="Helical" evidence="6">
    <location>
        <begin position="65"/>
        <end position="89"/>
    </location>
</feature>
<feature type="transmembrane region" description="Helical" evidence="6">
    <location>
        <begin position="442"/>
        <end position="461"/>
    </location>
</feature>
<evidence type="ECO:0000256" key="5">
    <source>
        <dbReference type="SAM" id="MobiDB-lite"/>
    </source>
</evidence>
<name>A0ABR1PHD7_DIAER</name>
<feature type="transmembrane region" description="Helical" evidence="6">
    <location>
        <begin position="473"/>
        <end position="492"/>
    </location>
</feature>
<keyword evidence="4 6" id="KW-0472">Membrane</keyword>
<feature type="transmembrane region" description="Helical" evidence="6">
    <location>
        <begin position="133"/>
        <end position="157"/>
    </location>
</feature>